<name>A0A9W7A7P0_9STRA</name>
<evidence type="ECO:0000313" key="3">
    <source>
        <dbReference type="Proteomes" id="UP001165085"/>
    </source>
</evidence>
<evidence type="ECO:0000313" key="2">
    <source>
        <dbReference type="EMBL" id="GMH62830.1"/>
    </source>
</evidence>
<accession>A0A9W7A7P0</accession>
<feature type="region of interest" description="Disordered" evidence="1">
    <location>
        <begin position="1"/>
        <end position="42"/>
    </location>
</feature>
<proteinExistence type="predicted"/>
<dbReference type="EMBL" id="BRXY01000080">
    <property type="protein sequence ID" value="GMH62830.1"/>
    <property type="molecule type" value="Genomic_DNA"/>
</dbReference>
<keyword evidence="3" id="KW-1185">Reference proteome</keyword>
<dbReference type="OrthoDB" id="197501at2759"/>
<protein>
    <submittedName>
        <fullName evidence="2">Uncharacterized protein</fullName>
    </submittedName>
</protein>
<reference evidence="3" key="1">
    <citation type="journal article" date="2023" name="Commun. Biol.">
        <title>Genome analysis of Parmales, the sister group of diatoms, reveals the evolutionary specialization of diatoms from phago-mixotrophs to photoautotrophs.</title>
        <authorList>
            <person name="Ban H."/>
            <person name="Sato S."/>
            <person name="Yoshikawa S."/>
            <person name="Yamada K."/>
            <person name="Nakamura Y."/>
            <person name="Ichinomiya M."/>
            <person name="Sato N."/>
            <person name="Blanc-Mathieu R."/>
            <person name="Endo H."/>
            <person name="Kuwata A."/>
            <person name="Ogata H."/>
        </authorList>
    </citation>
    <scope>NUCLEOTIDE SEQUENCE [LARGE SCALE GENOMIC DNA]</scope>
    <source>
        <strain evidence="3">NIES 3701</strain>
    </source>
</reference>
<dbReference type="AlphaFoldDB" id="A0A9W7A7P0"/>
<evidence type="ECO:0000256" key="1">
    <source>
        <dbReference type="SAM" id="MobiDB-lite"/>
    </source>
</evidence>
<comment type="caution">
    <text evidence="2">The sequence shown here is derived from an EMBL/GenBank/DDBJ whole genome shotgun (WGS) entry which is preliminary data.</text>
</comment>
<organism evidence="2 3">
    <name type="scientific">Triparma strigata</name>
    <dbReference type="NCBI Taxonomy" id="1606541"/>
    <lineage>
        <taxon>Eukaryota</taxon>
        <taxon>Sar</taxon>
        <taxon>Stramenopiles</taxon>
        <taxon>Ochrophyta</taxon>
        <taxon>Bolidophyceae</taxon>
        <taxon>Parmales</taxon>
        <taxon>Triparmaceae</taxon>
        <taxon>Triparma</taxon>
    </lineage>
</organism>
<dbReference type="Proteomes" id="UP001165085">
    <property type="component" value="Unassembled WGS sequence"/>
</dbReference>
<sequence length="235" mass="25989">MSTIKVPSPEEVYRGTAPKLNPPSPHRAGGVVSIPSPGEGSGWSQPEPYLDILVTSSSNFTSKYSKIRHKPSFSSISNQPSSSASSEDYIFIPNLSHTGIVTSLVDPSSPIGVKVQSAVKGVYPQKEQKMLMDSKLLDLAKPVTTVTSHLPNNLNKKSYTSASPQKRNVVLTGTMTMEDPYLDHEGRVTKPTKVHELVYNKRMMMPHSRRKTRFAREILSTMKRDLEEAKLKIPV</sequence>
<gene>
    <name evidence="2" type="ORF">TrST_g12882</name>
</gene>